<evidence type="ECO:0000313" key="2">
    <source>
        <dbReference type="Proteomes" id="UP000469523"/>
    </source>
</evidence>
<dbReference type="RefSeq" id="WP_154440468.1">
    <property type="nucleotide sequence ID" value="NZ_VUNQ01000021.1"/>
</dbReference>
<reference evidence="1 2" key="1">
    <citation type="submission" date="2019-09" db="EMBL/GenBank/DDBJ databases">
        <title>In-depth cultivation of the pig gut microbiome towards novel bacterial diversity and tailored functional studies.</title>
        <authorList>
            <person name="Wylensek D."/>
            <person name="Hitch T.C.A."/>
            <person name="Clavel T."/>
        </authorList>
    </citation>
    <scope>NUCLEOTIDE SEQUENCE [LARGE SCALE GENOMIC DNA]</scope>
    <source>
        <strain evidence="1 2">WCA3-693-APC-4?</strain>
    </source>
</reference>
<name>A0A6N7Y0C8_9FIRM</name>
<organism evidence="1 2">
    <name type="scientific">Tissierella pigra</name>
    <dbReference type="NCBI Taxonomy" id="2607614"/>
    <lineage>
        <taxon>Bacteria</taxon>
        <taxon>Bacillati</taxon>
        <taxon>Bacillota</taxon>
        <taxon>Tissierellia</taxon>
        <taxon>Tissierellales</taxon>
        <taxon>Tissierellaceae</taxon>
        <taxon>Tissierella</taxon>
    </lineage>
</organism>
<dbReference type="EMBL" id="VUNQ01000021">
    <property type="protein sequence ID" value="MSU01938.1"/>
    <property type="molecule type" value="Genomic_DNA"/>
</dbReference>
<protein>
    <submittedName>
        <fullName evidence="1">Uncharacterized protein</fullName>
    </submittedName>
</protein>
<dbReference type="AlphaFoldDB" id="A0A6N7Y0C8"/>
<accession>A0A6N7Y0C8</accession>
<proteinExistence type="predicted"/>
<keyword evidence="2" id="KW-1185">Reference proteome</keyword>
<dbReference type="Proteomes" id="UP000469523">
    <property type="component" value="Unassembled WGS sequence"/>
</dbReference>
<evidence type="ECO:0000313" key="1">
    <source>
        <dbReference type="EMBL" id="MSU01938.1"/>
    </source>
</evidence>
<comment type="caution">
    <text evidence="1">The sequence shown here is derived from an EMBL/GenBank/DDBJ whole genome shotgun (WGS) entry which is preliminary data.</text>
</comment>
<gene>
    <name evidence="1" type="ORF">FYJ83_10705</name>
</gene>
<sequence>MPNRILINEGYEDRIRSRMGVSEPYLPNEDINKPDIITIAEANIISMIPGYENIAIGGDSRAYLETAVVLECCILLSPSMSARLPKKEGGPHASHELYINWDNKKAEFKEERDSYIGKLFELEFPNDLPSSLPHFTVTYPIRKWLI</sequence>